<name>A0A423XQ36_9ENTR</name>
<proteinExistence type="predicted"/>
<reference evidence="1 2" key="1">
    <citation type="journal article" date="2018" name="Front. Microbiol.">
        <title>An Investigation of an Acute Gastroenteritis Outbreak: Cronobacter sakazakii, a Potential Cause of Food-Borne Illness.</title>
        <authorList>
            <person name="Yong W."/>
            <person name="Guo B."/>
            <person name="Shi X."/>
            <person name="Cheng T."/>
            <person name="Chen M."/>
            <person name="Jiang X."/>
            <person name="Ye Y."/>
            <person name="Wang J."/>
            <person name="Xie G."/>
            <person name="Ding J."/>
        </authorList>
    </citation>
    <scope>NUCLEOTIDE SEQUENCE [LARGE SCALE GENOMIC DNA]</scope>
    <source>
        <strain evidence="1 2">S1</strain>
    </source>
</reference>
<accession>A0A423XQ36</accession>
<evidence type="ECO:0000313" key="1">
    <source>
        <dbReference type="EMBL" id="ROW56604.1"/>
    </source>
</evidence>
<gene>
    <name evidence="1" type="ORF">C3E80_21230</name>
</gene>
<dbReference type="Proteomes" id="UP000285793">
    <property type="component" value="Unassembled WGS sequence"/>
</dbReference>
<comment type="caution">
    <text evidence="1">The sequence shown here is derived from an EMBL/GenBank/DDBJ whole genome shotgun (WGS) entry which is preliminary data.</text>
</comment>
<organism evidence="1 2">
    <name type="scientific">Cronobacter malonaticus</name>
    <dbReference type="NCBI Taxonomy" id="413503"/>
    <lineage>
        <taxon>Bacteria</taxon>
        <taxon>Pseudomonadati</taxon>
        <taxon>Pseudomonadota</taxon>
        <taxon>Gammaproteobacteria</taxon>
        <taxon>Enterobacterales</taxon>
        <taxon>Enterobacteriaceae</taxon>
        <taxon>Cronobacter</taxon>
    </lineage>
</organism>
<feature type="non-terminal residue" evidence="1">
    <location>
        <position position="1"/>
    </location>
</feature>
<protein>
    <submittedName>
        <fullName evidence="1">LacI family transcriptional regulator</fullName>
    </submittedName>
</protein>
<dbReference type="AlphaFoldDB" id="A0A423XQ36"/>
<sequence length="33" mass="3793">AKKLLEEEIEQQIFTPKMMERDSVKDLTGAGEK</sequence>
<dbReference type="EMBL" id="PQJL01000068">
    <property type="protein sequence ID" value="ROW56604.1"/>
    <property type="molecule type" value="Genomic_DNA"/>
</dbReference>
<evidence type="ECO:0000313" key="2">
    <source>
        <dbReference type="Proteomes" id="UP000285793"/>
    </source>
</evidence>